<keyword evidence="1" id="KW-0472">Membrane</keyword>
<feature type="transmembrane region" description="Helical" evidence="1">
    <location>
        <begin position="169"/>
        <end position="190"/>
    </location>
</feature>
<comment type="caution">
    <text evidence="2">The sequence shown here is derived from an EMBL/GenBank/DDBJ whole genome shotgun (WGS) entry which is preliminary data.</text>
</comment>
<evidence type="ECO:0000256" key="1">
    <source>
        <dbReference type="SAM" id="Phobius"/>
    </source>
</evidence>
<protein>
    <submittedName>
        <fullName evidence="2">Uncharacterized protein</fullName>
    </submittedName>
</protein>
<dbReference type="EMBL" id="JADNRY010000014">
    <property type="protein sequence ID" value="KAF9074281.1"/>
    <property type="molecule type" value="Genomic_DNA"/>
</dbReference>
<keyword evidence="1" id="KW-0812">Transmembrane</keyword>
<keyword evidence="1" id="KW-1133">Transmembrane helix</keyword>
<reference evidence="2" key="1">
    <citation type="submission" date="2020-11" db="EMBL/GenBank/DDBJ databases">
        <authorList>
            <consortium name="DOE Joint Genome Institute"/>
            <person name="Ahrendt S."/>
            <person name="Riley R."/>
            <person name="Andreopoulos W."/>
            <person name="Labutti K."/>
            <person name="Pangilinan J."/>
            <person name="Ruiz-Duenas F.J."/>
            <person name="Barrasa J.M."/>
            <person name="Sanchez-Garcia M."/>
            <person name="Camarero S."/>
            <person name="Miyauchi S."/>
            <person name="Serrano A."/>
            <person name="Linde D."/>
            <person name="Babiker R."/>
            <person name="Drula E."/>
            <person name="Ayuso-Fernandez I."/>
            <person name="Pacheco R."/>
            <person name="Padilla G."/>
            <person name="Ferreira P."/>
            <person name="Barriuso J."/>
            <person name="Kellner H."/>
            <person name="Castanera R."/>
            <person name="Alfaro M."/>
            <person name="Ramirez L."/>
            <person name="Pisabarro A.G."/>
            <person name="Kuo A."/>
            <person name="Tritt A."/>
            <person name="Lipzen A."/>
            <person name="He G."/>
            <person name="Yan M."/>
            <person name="Ng V."/>
            <person name="Cullen D."/>
            <person name="Martin F."/>
            <person name="Rosso M.-N."/>
            <person name="Henrissat B."/>
            <person name="Hibbett D."/>
            <person name="Martinez A.T."/>
            <person name="Grigoriev I.V."/>
        </authorList>
    </citation>
    <scope>NUCLEOTIDE SEQUENCE</scope>
    <source>
        <strain evidence="2">AH 40177</strain>
    </source>
</reference>
<dbReference type="Proteomes" id="UP000772434">
    <property type="component" value="Unassembled WGS sequence"/>
</dbReference>
<accession>A0A9P5UCM4</accession>
<keyword evidence="3" id="KW-1185">Reference proteome</keyword>
<dbReference type="AlphaFoldDB" id="A0A9P5UCM4"/>
<proteinExistence type="predicted"/>
<sequence>MRNAHIRVTGKLFFFSLTPLATSFLFTGLPNTAELGTATLATLFLDSFDTAAFSVILRSTAQQGGSTIGTFPSPQGLSEIPLNFTPIETGHFVLEAISNLQPISLTEEPTAIFASSLPFTIQGPSSSITTESMESKFTTTVVETTSSPTTSDPTQSLISLALHKSNTPAIVGGAIGATVLIIICLVSLLIRTKHRRRRLGAARMLPNDMAISNAFILPFIGAGSDRKYILNGLERRERKQNPSSADNMVIEDGIPPVLTVPSAHTDIPLVPGDTWGGFEI</sequence>
<name>A0A9P5UCM4_9AGAR</name>
<evidence type="ECO:0000313" key="2">
    <source>
        <dbReference type="EMBL" id="KAF9074281.1"/>
    </source>
</evidence>
<evidence type="ECO:0000313" key="3">
    <source>
        <dbReference type="Proteomes" id="UP000772434"/>
    </source>
</evidence>
<gene>
    <name evidence="2" type="ORF">BDP27DRAFT_226791</name>
</gene>
<organism evidence="2 3">
    <name type="scientific">Rhodocollybia butyracea</name>
    <dbReference type="NCBI Taxonomy" id="206335"/>
    <lineage>
        <taxon>Eukaryota</taxon>
        <taxon>Fungi</taxon>
        <taxon>Dikarya</taxon>
        <taxon>Basidiomycota</taxon>
        <taxon>Agaricomycotina</taxon>
        <taxon>Agaricomycetes</taxon>
        <taxon>Agaricomycetidae</taxon>
        <taxon>Agaricales</taxon>
        <taxon>Marasmiineae</taxon>
        <taxon>Omphalotaceae</taxon>
        <taxon>Rhodocollybia</taxon>
    </lineage>
</organism>
<feature type="transmembrane region" description="Helical" evidence="1">
    <location>
        <begin position="12"/>
        <end position="29"/>
    </location>
</feature>